<feature type="domain" description="LIM zinc-binding" evidence="11">
    <location>
        <begin position="382"/>
        <end position="441"/>
    </location>
</feature>
<dbReference type="PROSITE" id="PS00478">
    <property type="entry name" value="LIM_DOMAIN_1"/>
    <property type="match status" value="2"/>
</dbReference>
<sequence>MGPLDTGVEIQCLFVESSGQMTRISVTLAKDCQNVAEKLKGTSQIDGFSGAGIPEWCIRKSSTWVYTVPSAILCKTSVRNGGKDQKSKVGIVSAAPLKMDDLDALLNELHQTNVEILKRNQHCPEFESRSSDIQQKPLETEIDQVSTPASVRISPLDRYNAEHMSNERLQPFRDMQDWNSMLDMLDQAEYTNLVTNGACGFNGSSAQTSIQSSSVSGNQAVNDHLNFRQTCEANDSKQQQQHEEGEQSEDTKVAAAKAAQQLDDLLFSLGQFKLEQQKRQQHPSSSADFDVHSAPTDSVDGTPAETTSVDTNHTEHNLSRGRTANGKLQRQPARRIVALPTDMASDVNNESPVQGPNHILSSMMSDLSNELAQQGAITAPKGFCFACKKPIVGMLISAMDKYWHPDHFTCTNCGIGLVRANFYERDSQPYCTDCHARLFSPKCANCGEAILEKCIVALGRTWHPEHFFCNGCYRGFSGQVTVHEHENRVYCPACYLERFGTRCSGCNQTITDSYITALDVPWHRACFVCQDCGKSLSGSNFHEVDGYPFCEAHFYQRRGLLCYACSKPITGRCVNALGRRYHPEHFKCAYCLQTLQTGTFKEHSSKPYCHQCFAQLFG</sequence>
<evidence type="ECO:0000256" key="9">
    <source>
        <dbReference type="PROSITE-ProRule" id="PRU00125"/>
    </source>
</evidence>
<keyword evidence="3" id="KW-0963">Cytoplasm</keyword>
<organism evidence="12 13">
    <name type="scientific">Opisthorchis felineus</name>
    <dbReference type="NCBI Taxonomy" id="147828"/>
    <lineage>
        <taxon>Eukaryota</taxon>
        <taxon>Metazoa</taxon>
        <taxon>Spiralia</taxon>
        <taxon>Lophotrochozoa</taxon>
        <taxon>Platyhelminthes</taxon>
        <taxon>Trematoda</taxon>
        <taxon>Digenea</taxon>
        <taxon>Opisthorchiida</taxon>
        <taxon>Opisthorchiata</taxon>
        <taxon>Opisthorchiidae</taxon>
        <taxon>Opisthorchis</taxon>
    </lineage>
</organism>
<comment type="caution">
    <text evidence="12">The sequence shown here is derived from an EMBL/GenBank/DDBJ whole genome shotgun (WGS) entry which is preliminary data.</text>
</comment>
<protein>
    <recommendedName>
        <fullName evidence="11">LIM zinc-binding domain-containing protein</fullName>
    </recommendedName>
</protein>
<keyword evidence="13" id="KW-1185">Reference proteome</keyword>
<dbReference type="PANTHER" id="PTHR24214:SF62">
    <property type="entry name" value="LEUPAXIN"/>
    <property type="match status" value="1"/>
</dbReference>
<evidence type="ECO:0000256" key="8">
    <source>
        <dbReference type="ARBA" id="ARBA00023038"/>
    </source>
</evidence>
<evidence type="ECO:0000256" key="4">
    <source>
        <dbReference type="ARBA" id="ARBA00022723"/>
    </source>
</evidence>
<keyword evidence="5" id="KW-0677">Repeat</keyword>
<dbReference type="InterPro" id="IPR050604">
    <property type="entry name" value="PDZ-LIM_domain"/>
</dbReference>
<feature type="domain" description="LIM zinc-binding" evidence="11">
    <location>
        <begin position="501"/>
        <end position="560"/>
    </location>
</feature>
<evidence type="ECO:0000256" key="3">
    <source>
        <dbReference type="ARBA" id="ARBA00022490"/>
    </source>
</evidence>
<evidence type="ECO:0000256" key="2">
    <source>
        <dbReference type="ARBA" id="ARBA00004496"/>
    </source>
</evidence>
<dbReference type="CDD" id="cd09339">
    <property type="entry name" value="LIM4_Paxillin_like"/>
    <property type="match status" value="1"/>
</dbReference>
<accession>A0A4S2JLP0</accession>
<dbReference type="OrthoDB" id="15567at2759"/>
<comment type="subcellular location">
    <subcellularLocation>
        <location evidence="1">Cell junction</location>
    </subcellularLocation>
    <subcellularLocation>
        <location evidence="2">Cytoplasm</location>
    </subcellularLocation>
</comment>
<dbReference type="PROSITE" id="PS50023">
    <property type="entry name" value="LIM_DOMAIN_2"/>
    <property type="match status" value="3"/>
</dbReference>
<keyword evidence="8 9" id="KW-0440">LIM domain</keyword>
<dbReference type="GO" id="GO:0061061">
    <property type="term" value="P:muscle structure development"/>
    <property type="evidence" value="ECO:0007669"/>
    <property type="project" value="TreeGrafter"/>
</dbReference>
<evidence type="ECO:0000256" key="1">
    <source>
        <dbReference type="ARBA" id="ARBA00004282"/>
    </source>
</evidence>
<dbReference type="GO" id="GO:0003779">
    <property type="term" value="F:actin binding"/>
    <property type="evidence" value="ECO:0007669"/>
    <property type="project" value="TreeGrafter"/>
</dbReference>
<evidence type="ECO:0000256" key="7">
    <source>
        <dbReference type="ARBA" id="ARBA00022949"/>
    </source>
</evidence>
<dbReference type="EMBL" id="SJOL01013156">
    <property type="protein sequence ID" value="TGZ36863.1"/>
    <property type="molecule type" value="Genomic_DNA"/>
</dbReference>
<dbReference type="GO" id="GO:0001725">
    <property type="term" value="C:stress fiber"/>
    <property type="evidence" value="ECO:0007669"/>
    <property type="project" value="TreeGrafter"/>
</dbReference>
<proteinExistence type="predicted"/>
<dbReference type="InterPro" id="IPR001781">
    <property type="entry name" value="Znf_LIM"/>
</dbReference>
<reference evidence="12 13" key="1">
    <citation type="journal article" date="2019" name="BMC Genomics">
        <title>New insights from Opisthorchis felineus genome: update on genomics of the epidemiologically important liver flukes.</title>
        <authorList>
            <person name="Ershov N.I."/>
            <person name="Mordvinov V.A."/>
            <person name="Prokhortchouk E.B."/>
            <person name="Pakharukova M.Y."/>
            <person name="Gunbin K.V."/>
            <person name="Ustyantsev K."/>
            <person name="Genaev M.A."/>
            <person name="Blinov A.G."/>
            <person name="Mazur A."/>
            <person name="Boulygina E."/>
            <person name="Tsygankova S."/>
            <person name="Khrameeva E."/>
            <person name="Chekanov N."/>
            <person name="Fan G."/>
            <person name="Xiao A."/>
            <person name="Zhang H."/>
            <person name="Xu X."/>
            <person name="Yang H."/>
            <person name="Solovyev V."/>
            <person name="Lee S.M."/>
            <person name="Liu X."/>
            <person name="Afonnikov D.A."/>
            <person name="Skryabin K.G."/>
        </authorList>
    </citation>
    <scope>NUCLEOTIDE SEQUENCE [LARGE SCALE GENOMIC DNA]</scope>
    <source>
        <strain evidence="12">AK-0245</strain>
        <tissue evidence="12">Whole organism</tissue>
    </source>
</reference>
<gene>
    <name evidence="12" type="ORF">CRM22_011397</name>
</gene>
<evidence type="ECO:0000313" key="13">
    <source>
        <dbReference type="Proteomes" id="UP000308267"/>
    </source>
</evidence>
<dbReference type="GO" id="GO:0005912">
    <property type="term" value="C:adherens junction"/>
    <property type="evidence" value="ECO:0007669"/>
    <property type="project" value="TreeGrafter"/>
</dbReference>
<dbReference type="GO" id="GO:0007507">
    <property type="term" value="P:heart development"/>
    <property type="evidence" value="ECO:0007669"/>
    <property type="project" value="TreeGrafter"/>
</dbReference>
<dbReference type="Proteomes" id="UP000308267">
    <property type="component" value="Unassembled WGS sequence"/>
</dbReference>
<evidence type="ECO:0000256" key="5">
    <source>
        <dbReference type="ARBA" id="ARBA00022737"/>
    </source>
</evidence>
<keyword evidence="6 9" id="KW-0862">Zinc</keyword>
<dbReference type="SMART" id="SM00132">
    <property type="entry name" value="LIM"/>
    <property type="match status" value="4"/>
</dbReference>
<dbReference type="STRING" id="147828.A0A4S2JLP0"/>
<dbReference type="AlphaFoldDB" id="A0A4S2JLP0"/>
<dbReference type="GO" id="GO:0046872">
    <property type="term" value="F:metal ion binding"/>
    <property type="evidence" value="ECO:0007669"/>
    <property type="project" value="UniProtKB-KW"/>
</dbReference>
<dbReference type="FunFam" id="2.10.110.10:FF:000008">
    <property type="entry name" value="Paxillin isoform 1"/>
    <property type="match status" value="1"/>
</dbReference>
<keyword evidence="4 9" id="KW-0479">Metal-binding</keyword>
<dbReference type="PANTHER" id="PTHR24214">
    <property type="entry name" value="PDZ AND LIM DOMAIN PROTEIN ZASP"/>
    <property type="match status" value="1"/>
</dbReference>
<dbReference type="FunFam" id="2.10.110.10:FF:000009">
    <property type="entry name" value="Paxillin isoform 1"/>
    <property type="match status" value="1"/>
</dbReference>
<feature type="region of interest" description="Disordered" evidence="10">
    <location>
        <begin position="232"/>
        <end position="255"/>
    </location>
</feature>
<dbReference type="Pfam" id="PF00412">
    <property type="entry name" value="LIM"/>
    <property type="match status" value="4"/>
</dbReference>
<evidence type="ECO:0000259" key="11">
    <source>
        <dbReference type="PROSITE" id="PS50023"/>
    </source>
</evidence>
<dbReference type="GO" id="GO:0051371">
    <property type="term" value="F:muscle alpha-actinin binding"/>
    <property type="evidence" value="ECO:0007669"/>
    <property type="project" value="TreeGrafter"/>
</dbReference>
<dbReference type="GO" id="GO:0030018">
    <property type="term" value="C:Z disc"/>
    <property type="evidence" value="ECO:0007669"/>
    <property type="project" value="TreeGrafter"/>
</dbReference>
<feature type="region of interest" description="Disordered" evidence="10">
    <location>
        <begin position="276"/>
        <end position="332"/>
    </location>
</feature>
<keyword evidence="7" id="KW-0965">Cell junction</keyword>
<evidence type="ECO:0000313" key="12">
    <source>
        <dbReference type="EMBL" id="TGZ36863.1"/>
    </source>
</evidence>
<feature type="compositionally biased region" description="Basic and acidic residues" evidence="10">
    <location>
        <begin position="240"/>
        <end position="252"/>
    </location>
</feature>
<dbReference type="SUPFAM" id="SSF57716">
    <property type="entry name" value="Glucocorticoid receptor-like (DNA-binding domain)"/>
    <property type="match status" value="5"/>
</dbReference>
<name>A0A4S2JLP0_OPIFE</name>
<dbReference type="GO" id="GO:0030036">
    <property type="term" value="P:actin cytoskeleton organization"/>
    <property type="evidence" value="ECO:0007669"/>
    <property type="project" value="TreeGrafter"/>
</dbReference>
<dbReference type="GO" id="GO:0031941">
    <property type="term" value="C:filamentous actin"/>
    <property type="evidence" value="ECO:0007669"/>
    <property type="project" value="TreeGrafter"/>
</dbReference>
<evidence type="ECO:0000256" key="6">
    <source>
        <dbReference type="ARBA" id="ARBA00022833"/>
    </source>
</evidence>
<feature type="domain" description="LIM zinc-binding" evidence="11">
    <location>
        <begin position="561"/>
        <end position="618"/>
    </location>
</feature>
<dbReference type="Gene3D" id="2.10.110.10">
    <property type="entry name" value="Cysteine Rich Protein"/>
    <property type="match status" value="4"/>
</dbReference>
<evidence type="ECO:0000256" key="10">
    <source>
        <dbReference type="SAM" id="MobiDB-lite"/>
    </source>
</evidence>